<keyword evidence="4 5" id="KW-0975">Bacterial flagellum</keyword>
<keyword evidence="8" id="KW-0969">Cilium</keyword>
<feature type="domain" description="Flagellar hook-associated protein 2 N-terminal" evidence="6">
    <location>
        <begin position="11"/>
        <end position="107"/>
    </location>
</feature>
<protein>
    <recommendedName>
        <fullName evidence="5">Flagellar hook-associated protein 2</fullName>
        <shortName evidence="5">HAP2</shortName>
    </recommendedName>
    <alternativeName>
        <fullName evidence="5">Flagellar cap protein</fullName>
    </alternativeName>
</protein>
<dbReference type="InterPro" id="IPR010809">
    <property type="entry name" value="FliD_C"/>
</dbReference>
<keyword evidence="5" id="KW-0964">Secreted</keyword>
<comment type="subcellular location">
    <subcellularLocation>
        <location evidence="5">Secreted</location>
    </subcellularLocation>
    <subcellularLocation>
        <location evidence="5">Bacterial flagellum</location>
    </subcellularLocation>
</comment>
<gene>
    <name evidence="8" type="primary">fliD</name>
    <name evidence="8" type="ORF">NX782_09680</name>
</gene>
<evidence type="ECO:0000256" key="2">
    <source>
        <dbReference type="ARBA" id="ARBA00011255"/>
    </source>
</evidence>
<reference evidence="8 9" key="1">
    <citation type="submission" date="2022-08" db="EMBL/GenBank/DDBJ databases">
        <title>Reclassification of Massilia species as members of the genera Telluria, Duganella, Pseudoduganella, Mokoshia gen. nov. and Zemynaea gen. nov. using orthogonal and non-orthogonal genome-based approaches.</title>
        <authorList>
            <person name="Bowman J.P."/>
        </authorList>
    </citation>
    <scope>NUCLEOTIDE SEQUENCE [LARGE SCALE GENOMIC DNA]</scope>
    <source>
        <strain evidence="8 9">LMG 28164</strain>
    </source>
</reference>
<evidence type="ECO:0000313" key="9">
    <source>
        <dbReference type="Proteomes" id="UP001205560"/>
    </source>
</evidence>
<keyword evidence="9" id="KW-1185">Reference proteome</keyword>
<comment type="caution">
    <text evidence="8">The sequence shown here is derived from an EMBL/GenBank/DDBJ whole genome shotgun (WGS) entry which is preliminary data.</text>
</comment>
<evidence type="ECO:0000313" key="8">
    <source>
        <dbReference type="EMBL" id="MCS0589478.1"/>
    </source>
</evidence>
<comment type="function">
    <text evidence="5">Required for morphogenesis and for the elongation of the flagellar filament by facilitating polymerization of the flagellin monomers at the tip of growing filament. Forms a capping structure, which prevents flagellin subunits (transported through the central channel of the flagellum) from leaking out without polymerization at the distal end.</text>
</comment>
<evidence type="ECO:0000256" key="1">
    <source>
        <dbReference type="ARBA" id="ARBA00009764"/>
    </source>
</evidence>
<evidence type="ECO:0000256" key="5">
    <source>
        <dbReference type="RuleBase" id="RU362066"/>
    </source>
</evidence>
<dbReference type="Pfam" id="PF02465">
    <property type="entry name" value="FliD_N"/>
    <property type="match status" value="1"/>
</dbReference>
<dbReference type="PANTHER" id="PTHR30288:SF0">
    <property type="entry name" value="FLAGELLAR HOOK-ASSOCIATED PROTEIN 2"/>
    <property type="match status" value="1"/>
</dbReference>
<dbReference type="Pfam" id="PF07196">
    <property type="entry name" value="Flagellin_IN"/>
    <property type="match status" value="1"/>
</dbReference>
<dbReference type="InterPro" id="IPR010810">
    <property type="entry name" value="Flagellin_hook_IN_motif"/>
</dbReference>
<keyword evidence="8" id="KW-0282">Flagellum</keyword>
<evidence type="ECO:0000256" key="4">
    <source>
        <dbReference type="ARBA" id="ARBA00023143"/>
    </source>
</evidence>
<name>A0ABT2A5L0_9BURK</name>
<sequence length="476" mass="48598">MTTISSAGIGSGLDVDALVTKLMEVERQPLTNIDKKEASYQAKLSAFGTLKSALADFQTAAKALSTPAQMSPLKTSVADATVMSASAGSGAVAGSYDIEVKSLAQAQKLVSGTGYAATTDAVGTGKLRIALGSYASGSFAADATRTPVDITIDSSNNTLAGVRDAINASNAGVTASIINDGKNNYLSLTSKATGESSAMQITLPADQDPPASASLAALTFDGAGGPNMKQTVAAADAHIVVDSVDIYKPGNTITDAIQGVTLNLSHTTADGVSTRLSLDQDTAAIRTAIEGFVTAYNNVSKMMADATSYDAATGKAGTLNGDSTVRAIQAQLRGILGGAIKGAARGSATLPDIGITSQRDGTLAIDSAKLTSALSDPNKDLSALFASRGTNKGFGAQIDAAIGRILSPVGTLPTHTNSFNASIKDLEKQRTALNTRLDATEARYRAQFSALDQLMASMSSTSNYLMQQLASLTNNS</sequence>
<comment type="subunit">
    <text evidence="2 5">Homopentamer.</text>
</comment>
<dbReference type="InterPro" id="IPR040026">
    <property type="entry name" value="FliD"/>
</dbReference>
<evidence type="ECO:0000259" key="7">
    <source>
        <dbReference type="Pfam" id="PF07195"/>
    </source>
</evidence>
<accession>A0ABT2A5L0</accession>
<dbReference type="EMBL" id="JANUGX010000009">
    <property type="protein sequence ID" value="MCS0589478.1"/>
    <property type="molecule type" value="Genomic_DNA"/>
</dbReference>
<dbReference type="Pfam" id="PF07195">
    <property type="entry name" value="FliD_C"/>
    <property type="match status" value="1"/>
</dbReference>
<evidence type="ECO:0000259" key="6">
    <source>
        <dbReference type="Pfam" id="PF02465"/>
    </source>
</evidence>
<keyword evidence="8" id="KW-0966">Cell projection</keyword>
<dbReference type="Proteomes" id="UP001205560">
    <property type="component" value="Unassembled WGS sequence"/>
</dbReference>
<keyword evidence="3" id="KW-0175">Coiled coil</keyword>
<dbReference type="RefSeq" id="WP_258845242.1">
    <property type="nucleotide sequence ID" value="NZ_JANUGX010000009.1"/>
</dbReference>
<proteinExistence type="inferred from homology"/>
<dbReference type="PANTHER" id="PTHR30288">
    <property type="entry name" value="FLAGELLAR CAP/ASSEMBLY PROTEIN FLID"/>
    <property type="match status" value="1"/>
</dbReference>
<comment type="similarity">
    <text evidence="1 5">Belongs to the FliD family.</text>
</comment>
<feature type="domain" description="Flagellar hook-associated protein 2 C-terminal" evidence="7">
    <location>
        <begin position="234"/>
        <end position="459"/>
    </location>
</feature>
<evidence type="ECO:0000256" key="3">
    <source>
        <dbReference type="ARBA" id="ARBA00023054"/>
    </source>
</evidence>
<dbReference type="InterPro" id="IPR003481">
    <property type="entry name" value="FliD_N"/>
</dbReference>
<organism evidence="8 9">
    <name type="scientific">Massilia norwichensis</name>
    <dbReference type="NCBI Taxonomy" id="1442366"/>
    <lineage>
        <taxon>Bacteria</taxon>
        <taxon>Pseudomonadati</taxon>
        <taxon>Pseudomonadota</taxon>
        <taxon>Betaproteobacteria</taxon>
        <taxon>Burkholderiales</taxon>
        <taxon>Oxalobacteraceae</taxon>
        <taxon>Telluria group</taxon>
        <taxon>Massilia</taxon>
    </lineage>
</organism>